<evidence type="ECO:0000313" key="1">
    <source>
        <dbReference type="EMBL" id="CAB4145560.1"/>
    </source>
</evidence>
<accession>A0A6J5MKH4</accession>
<organism evidence="1">
    <name type="scientific">uncultured Caudovirales phage</name>
    <dbReference type="NCBI Taxonomy" id="2100421"/>
    <lineage>
        <taxon>Viruses</taxon>
        <taxon>Duplodnaviria</taxon>
        <taxon>Heunggongvirae</taxon>
        <taxon>Uroviricota</taxon>
        <taxon>Caudoviricetes</taxon>
        <taxon>Peduoviridae</taxon>
        <taxon>Maltschvirus</taxon>
        <taxon>Maltschvirus maltsch</taxon>
    </lineage>
</organism>
<evidence type="ECO:0000313" key="2">
    <source>
        <dbReference type="EMBL" id="CAB4176278.1"/>
    </source>
</evidence>
<protein>
    <submittedName>
        <fullName evidence="1">Uncharacterized protein</fullName>
    </submittedName>
</protein>
<name>A0A6J5MKH4_9CAUD</name>
<reference evidence="1" key="1">
    <citation type="submission" date="2020-04" db="EMBL/GenBank/DDBJ databases">
        <authorList>
            <person name="Chiriac C."/>
            <person name="Salcher M."/>
            <person name="Ghai R."/>
            <person name="Kavagutti S V."/>
        </authorList>
    </citation>
    <scope>NUCLEOTIDE SEQUENCE</scope>
</reference>
<proteinExistence type="predicted"/>
<sequence>MANTSISNLSAGAAVSATDVLPNVQTAGVGPVKTTAAQLKTFTSASPTLVTPTIGVAIGTTLALGGATLGSNALAVTGLVNFASVGSAAAPTLSVGNQTTGLYSVSTTGFGIAVNGTLRYDYGITTASINTFAQGVTTGGNLVIGITSGHIWNGRAQMYSEATNNISLYGNGGAAGSFGLLQFSGTTSSFPALKRSTTVLQVRLADDSAFGSMQAKLTTDAAYVATPQVPTGYIVIYDSTGTAYKVSCNV</sequence>
<evidence type="ECO:0000313" key="3">
    <source>
        <dbReference type="EMBL" id="CAB4189568.1"/>
    </source>
</evidence>
<dbReference type="EMBL" id="LR796459">
    <property type="protein sequence ID" value="CAB4145560.1"/>
    <property type="molecule type" value="Genomic_DNA"/>
</dbReference>
<gene>
    <name evidence="3" type="ORF">UFOVP1204_14</name>
    <name evidence="1" type="ORF">UFOVP473_13</name>
    <name evidence="2" type="ORF">UFOVP983_13</name>
</gene>
<dbReference type="EMBL" id="LR796939">
    <property type="protein sequence ID" value="CAB4176278.1"/>
    <property type="molecule type" value="Genomic_DNA"/>
</dbReference>
<dbReference type="EMBL" id="LR797150">
    <property type="protein sequence ID" value="CAB4189568.1"/>
    <property type="molecule type" value="Genomic_DNA"/>
</dbReference>